<evidence type="ECO:0000313" key="10">
    <source>
        <dbReference type="EMBL" id="HCT56459.1"/>
    </source>
</evidence>
<dbReference type="EMBL" id="DPIY01000005">
    <property type="protein sequence ID" value="HCT56459.1"/>
    <property type="molecule type" value="Genomic_DNA"/>
</dbReference>
<keyword evidence="3 7" id="KW-0812">Transmembrane</keyword>
<evidence type="ECO:0000313" key="11">
    <source>
        <dbReference type="Proteomes" id="UP000264071"/>
    </source>
</evidence>
<keyword evidence="4 7" id="KW-1133">Transmembrane helix</keyword>
<evidence type="ECO:0000256" key="3">
    <source>
        <dbReference type="ARBA" id="ARBA00022692"/>
    </source>
</evidence>
<dbReference type="GO" id="GO:0005886">
    <property type="term" value="C:plasma membrane"/>
    <property type="evidence" value="ECO:0007669"/>
    <property type="project" value="UniProtKB-SubCell"/>
</dbReference>
<evidence type="ECO:0000256" key="7">
    <source>
        <dbReference type="SAM" id="Phobius"/>
    </source>
</evidence>
<feature type="domain" description="ABC3 transporter permease C-terminal" evidence="8">
    <location>
        <begin position="295"/>
        <end position="406"/>
    </location>
</feature>
<dbReference type="PANTHER" id="PTHR30572:SF4">
    <property type="entry name" value="ABC TRANSPORTER PERMEASE YTRF"/>
    <property type="match status" value="1"/>
</dbReference>
<evidence type="ECO:0008006" key="12">
    <source>
        <dbReference type="Google" id="ProtNLM"/>
    </source>
</evidence>
<name>A0A3D4V5P0_9BACT</name>
<reference evidence="10 11" key="1">
    <citation type="journal article" date="2018" name="Nat. Biotechnol.">
        <title>A standardized bacterial taxonomy based on genome phylogeny substantially revises the tree of life.</title>
        <authorList>
            <person name="Parks D.H."/>
            <person name="Chuvochina M."/>
            <person name="Waite D.W."/>
            <person name="Rinke C."/>
            <person name="Skarshewski A."/>
            <person name="Chaumeil P.A."/>
            <person name="Hugenholtz P."/>
        </authorList>
    </citation>
    <scope>NUCLEOTIDE SEQUENCE [LARGE SCALE GENOMIC DNA]</scope>
    <source>
        <strain evidence="10">UBA8844</strain>
    </source>
</reference>
<feature type="transmembrane region" description="Helical" evidence="7">
    <location>
        <begin position="338"/>
        <end position="364"/>
    </location>
</feature>
<dbReference type="GO" id="GO:0022857">
    <property type="term" value="F:transmembrane transporter activity"/>
    <property type="evidence" value="ECO:0007669"/>
    <property type="project" value="TreeGrafter"/>
</dbReference>
<comment type="caution">
    <text evidence="10">The sequence shown here is derived from an EMBL/GenBank/DDBJ whole genome shotgun (WGS) entry which is preliminary data.</text>
</comment>
<feature type="transmembrane region" description="Helical" evidence="7">
    <location>
        <begin position="376"/>
        <end position="396"/>
    </location>
</feature>
<dbReference type="Proteomes" id="UP000264071">
    <property type="component" value="Unassembled WGS sequence"/>
</dbReference>
<dbReference type="PANTHER" id="PTHR30572">
    <property type="entry name" value="MEMBRANE COMPONENT OF TRANSPORTER-RELATED"/>
    <property type="match status" value="1"/>
</dbReference>
<keyword evidence="5 7" id="KW-0472">Membrane</keyword>
<dbReference type="InterPro" id="IPR050250">
    <property type="entry name" value="Macrolide_Exporter_MacB"/>
</dbReference>
<evidence type="ECO:0000256" key="5">
    <source>
        <dbReference type="ARBA" id="ARBA00023136"/>
    </source>
</evidence>
<evidence type="ECO:0000259" key="8">
    <source>
        <dbReference type="Pfam" id="PF02687"/>
    </source>
</evidence>
<gene>
    <name evidence="10" type="ORF">DGD08_04520</name>
</gene>
<dbReference type="Pfam" id="PF12704">
    <property type="entry name" value="MacB_PCD"/>
    <property type="match status" value="1"/>
</dbReference>
<evidence type="ECO:0000256" key="4">
    <source>
        <dbReference type="ARBA" id="ARBA00022989"/>
    </source>
</evidence>
<dbReference type="AlphaFoldDB" id="A0A3D4V5P0"/>
<keyword evidence="2" id="KW-1003">Cell membrane</keyword>
<feature type="transmembrane region" description="Helical" evidence="7">
    <location>
        <begin position="293"/>
        <end position="315"/>
    </location>
</feature>
<accession>A0A3D4V5P0</accession>
<evidence type="ECO:0000256" key="1">
    <source>
        <dbReference type="ARBA" id="ARBA00004651"/>
    </source>
</evidence>
<evidence type="ECO:0000256" key="2">
    <source>
        <dbReference type="ARBA" id="ARBA00022475"/>
    </source>
</evidence>
<proteinExistence type="inferred from homology"/>
<dbReference type="Pfam" id="PF02687">
    <property type="entry name" value="FtsX"/>
    <property type="match status" value="1"/>
</dbReference>
<dbReference type="InterPro" id="IPR003838">
    <property type="entry name" value="ABC3_permease_C"/>
</dbReference>
<sequence>MPLFEAVLLALGQIRVQKLKSFFTLLGVTIGVMFLVAVVSIVEGMSKYVEEDFIGRFIGVNTFTLRRWPDFSGPETEEEWRDMQRWPLMYKHDARHVVGTLPKDVKWAIETDASATASSAYAPRPRQATIYAVEGDYFQIKNYDVVAGRAIAQQEYRIGANVVVIGDEVATFFFPEIDPIGRELHIRGIPYTVVGRIEKQGSLFGMSMDRLIIGPLESGLGRITNPRGDIDGMMLKAASTNAMFDGMELVRESMRARRHLRPSQRDNFSIETSESALEDFNQVKTIMTIAGTALPMIGLVVGGMVIMNIMLVAVAERTREIGIRKSLGARRKDILRQFLVEAATLSTLGALVGIGLGLAAAWLIEANTPLPAAVAPWSLVVATLLGLGVGIISGVYPARRASRLDPIEALRQE</sequence>
<feature type="transmembrane region" description="Helical" evidence="7">
    <location>
        <begin position="21"/>
        <end position="42"/>
    </location>
</feature>
<dbReference type="OMA" id="IATNTMF"/>
<feature type="domain" description="MacB-like periplasmic core" evidence="9">
    <location>
        <begin position="21"/>
        <end position="243"/>
    </location>
</feature>
<evidence type="ECO:0000259" key="9">
    <source>
        <dbReference type="Pfam" id="PF12704"/>
    </source>
</evidence>
<comment type="subcellular location">
    <subcellularLocation>
        <location evidence="1">Cell membrane</location>
        <topology evidence="1">Multi-pass membrane protein</topology>
    </subcellularLocation>
</comment>
<organism evidence="10 11">
    <name type="scientific">Gemmatimonas aurantiaca</name>
    <dbReference type="NCBI Taxonomy" id="173480"/>
    <lineage>
        <taxon>Bacteria</taxon>
        <taxon>Pseudomonadati</taxon>
        <taxon>Gemmatimonadota</taxon>
        <taxon>Gemmatimonadia</taxon>
        <taxon>Gemmatimonadales</taxon>
        <taxon>Gemmatimonadaceae</taxon>
        <taxon>Gemmatimonas</taxon>
    </lineage>
</organism>
<dbReference type="InterPro" id="IPR025857">
    <property type="entry name" value="MacB_PCD"/>
</dbReference>
<protein>
    <recommendedName>
        <fullName evidence="12">ABC transporter permease</fullName>
    </recommendedName>
</protein>
<comment type="similarity">
    <text evidence="6">Belongs to the ABC-4 integral membrane protein family.</text>
</comment>
<evidence type="ECO:0000256" key="6">
    <source>
        <dbReference type="ARBA" id="ARBA00038076"/>
    </source>
</evidence>